<proteinExistence type="predicted"/>
<keyword evidence="3" id="KW-1185">Reference proteome</keyword>
<evidence type="ECO:0000313" key="3">
    <source>
        <dbReference type="Proteomes" id="UP001281614"/>
    </source>
</evidence>
<reference evidence="2" key="1">
    <citation type="submission" date="2023-02" db="EMBL/GenBank/DDBJ databases">
        <title>Colletotrichum kahawae CIFC_Que2 genome sequencing and assembly.</title>
        <authorList>
            <person name="Baroncelli R."/>
        </authorList>
    </citation>
    <scope>NUCLEOTIDE SEQUENCE</scope>
    <source>
        <strain evidence="2">CIFC_Que2</strain>
    </source>
</reference>
<protein>
    <submittedName>
        <fullName evidence="2">Uncharacterized protein</fullName>
    </submittedName>
</protein>
<evidence type="ECO:0000313" key="2">
    <source>
        <dbReference type="EMBL" id="KAK2768064.1"/>
    </source>
</evidence>
<name>A0AAD9YI12_COLKA</name>
<sequence>MSLAPQHSQNKTGERADLPEPGADGRPQRKTACQWLATLSATCRLEMQLQNCKSLDWAAQAARSNKLRVGIGSWTVAPSTPSKQHLVSTSRPWLDAAKQCSSVRQAEPARRKRKHAGKNSAPEFNHAQPAIGPLAQVRPLRCPQLAFPGAGSRFLELERAATGTAFPSRCFSRAFTESPAFSSLQSPVCSSESRLKNEKEEGETTPGQDPKKLEPP</sequence>
<dbReference type="Proteomes" id="UP001281614">
    <property type="component" value="Unassembled WGS sequence"/>
</dbReference>
<accession>A0AAD9YI12</accession>
<dbReference type="EMBL" id="VYYT01000113">
    <property type="protein sequence ID" value="KAK2768064.1"/>
    <property type="molecule type" value="Genomic_DNA"/>
</dbReference>
<feature type="region of interest" description="Disordered" evidence="1">
    <location>
        <begin position="102"/>
        <end position="126"/>
    </location>
</feature>
<feature type="region of interest" description="Disordered" evidence="1">
    <location>
        <begin position="178"/>
        <end position="216"/>
    </location>
</feature>
<organism evidence="2 3">
    <name type="scientific">Colletotrichum kahawae</name>
    <name type="common">Coffee berry disease fungus</name>
    <dbReference type="NCBI Taxonomy" id="34407"/>
    <lineage>
        <taxon>Eukaryota</taxon>
        <taxon>Fungi</taxon>
        <taxon>Dikarya</taxon>
        <taxon>Ascomycota</taxon>
        <taxon>Pezizomycotina</taxon>
        <taxon>Sordariomycetes</taxon>
        <taxon>Hypocreomycetidae</taxon>
        <taxon>Glomerellales</taxon>
        <taxon>Glomerellaceae</taxon>
        <taxon>Colletotrichum</taxon>
        <taxon>Colletotrichum gloeosporioides species complex</taxon>
    </lineage>
</organism>
<comment type="caution">
    <text evidence="2">The sequence shown here is derived from an EMBL/GenBank/DDBJ whole genome shotgun (WGS) entry which is preliminary data.</text>
</comment>
<gene>
    <name evidence="2" type="ORF">CKAH01_04632</name>
</gene>
<dbReference type="AlphaFoldDB" id="A0AAD9YI12"/>
<feature type="compositionally biased region" description="Polar residues" evidence="1">
    <location>
        <begin position="1"/>
        <end position="11"/>
    </location>
</feature>
<feature type="compositionally biased region" description="Polar residues" evidence="1">
    <location>
        <begin position="179"/>
        <end position="192"/>
    </location>
</feature>
<evidence type="ECO:0000256" key="1">
    <source>
        <dbReference type="SAM" id="MobiDB-lite"/>
    </source>
</evidence>
<feature type="region of interest" description="Disordered" evidence="1">
    <location>
        <begin position="1"/>
        <end position="29"/>
    </location>
</feature>